<evidence type="ECO:0000313" key="1">
    <source>
        <dbReference type="EMBL" id="JAH65592.1"/>
    </source>
</evidence>
<sequence length="18" mass="1817">MGSPPLSLVPAKVSSHLP</sequence>
<proteinExistence type="predicted"/>
<name>A0A0E9UIM3_ANGAN</name>
<dbReference type="AlphaFoldDB" id="A0A0E9UIM3"/>
<reference evidence="1" key="1">
    <citation type="submission" date="2014-11" db="EMBL/GenBank/DDBJ databases">
        <authorList>
            <person name="Amaro Gonzalez C."/>
        </authorList>
    </citation>
    <scope>NUCLEOTIDE SEQUENCE</scope>
</reference>
<organism evidence="1">
    <name type="scientific">Anguilla anguilla</name>
    <name type="common">European freshwater eel</name>
    <name type="synonym">Muraena anguilla</name>
    <dbReference type="NCBI Taxonomy" id="7936"/>
    <lineage>
        <taxon>Eukaryota</taxon>
        <taxon>Metazoa</taxon>
        <taxon>Chordata</taxon>
        <taxon>Craniata</taxon>
        <taxon>Vertebrata</taxon>
        <taxon>Euteleostomi</taxon>
        <taxon>Actinopterygii</taxon>
        <taxon>Neopterygii</taxon>
        <taxon>Teleostei</taxon>
        <taxon>Anguilliformes</taxon>
        <taxon>Anguillidae</taxon>
        <taxon>Anguilla</taxon>
    </lineage>
</organism>
<protein>
    <submittedName>
        <fullName evidence="1">Uncharacterized protein</fullName>
    </submittedName>
</protein>
<dbReference type="EMBL" id="GBXM01042985">
    <property type="protein sequence ID" value="JAH65592.1"/>
    <property type="molecule type" value="Transcribed_RNA"/>
</dbReference>
<accession>A0A0E9UIM3</accession>
<reference evidence="1" key="2">
    <citation type="journal article" date="2015" name="Fish Shellfish Immunol.">
        <title>Early steps in the European eel (Anguilla anguilla)-Vibrio vulnificus interaction in the gills: Role of the RtxA13 toxin.</title>
        <authorList>
            <person name="Callol A."/>
            <person name="Pajuelo D."/>
            <person name="Ebbesson L."/>
            <person name="Teles M."/>
            <person name="MacKenzie S."/>
            <person name="Amaro C."/>
        </authorList>
    </citation>
    <scope>NUCLEOTIDE SEQUENCE</scope>
</reference>